<dbReference type="AlphaFoldDB" id="A0A7X6AXU9"/>
<sequence>MLGLDGPRLDSARGDSLPLDAYRHDFRERQWTIDGQDSWKLERQQRFREPGFASWEAFARGDWDEALRLIEEERDYLREFSQQVESHRITLFRVRVVEEPIAPYLQWELHLLRLRAECGEKIRVVGPEQIADLERFEPLPELLTLGDHTTYRIRYTDEGILDGAVRFMDDATTARCRELTRDLYDAGEDLAPYFARAVAPLPPPHAE</sequence>
<reference evidence="2 3" key="1">
    <citation type="submission" date="2020-02" db="EMBL/GenBank/DDBJ databases">
        <title>Streptomyces malaysiensis DSM14702 (JHCC583434, PFL_A843) Genome sequencing and assembly.</title>
        <authorList>
            <person name="Samborskyy M."/>
        </authorList>
    </citation>
    <scope>NUCLEOTIDE SEQUENCE [LARGE SCALE GENOMIC DNA]</scope>
    <source>
        <strain evidence="2 3">DSM 14702</strain>
    </source>
</reference>
<dbReference type="InterPro" id="IPR049244">
    <property type="entry name" value="DUF6879"/>
</dbReference>
<feature type="domain" description="DUF6879" evidence="1">
    <location>
        <begin position="36"/>
        <end position="195"/>
    </location>
</feature>
<dbReference type="EMBL" id="JAALLH010000001">
    <property type="protein sequence ID" value="NIY66095.1"/>
    <property type="molecule type" value="Genomic_DNA"/>
</dbReference>
<dbReference type="RefSeq" id="WP_093701953.1">
    <property type="nucleotide sequence ID" value="NZ_JAALLH010000001.1"/>
</dbReference>
<evidence type="ECO:0000313" key="3">
    <source>
        <dbReference type="Proteomes" id="UP000536624"/>
    </source>
</evidence>
<organism evidence="2 3">
    <name type="scientific">Streptomyces malaysiensis</name>
    <dbReference type="NCBI Taxonomy" id="92644"/>
    <lineage>
        <taxon>Bacteria</taxon>
        <taxon>Bacillati</taxon>
        <taxon>Actinomycetota</taxon>
        <taxon>Actinomycetes</taxon>
        <taxon>Kitasatosporales</taxon>
        <taxon>Streptomycetaceae</taxon>
        <taxon>Streptomyces</taxon>
        <taxon>Streptomyces violaceusniger group</taxon>
    </lineage>
</organism>
<proteinExistence type="predicted"/>
<gene>
    <name evidence="2" type="ORF">SMALB_4110</name>
</gene>
<comment type="caution">
    <text evidence="2">The sequence shown here is derived from an EMBL/GenBank/DDBJ whole genome shotgun (WGS) entry which is preliminary data.</text>
</comment>
<protein>
    <recommendedName>
        <fullName evidence="1">DUF6879 domain-containing protein</fullName>
    </recommendedName>
</protein>
<name>A0A7X6AXU9_STRMQ</name>
<dbReference type="Proteomes" id="UP000536624">
    <property type="component" value="Unassembled WGS sequence"/>
</dbReference>
<evidence type="ECO:0000313" key="2">
    <source>
        <dbReference type="EMBL" id="NIY66095.1"/>
    </source>
</evidence>
<dbReference type="Pfam" id="PF21806">
    <property type="entry name" value="DUF6879"/>
    <property type="match status" value="1"/>
</dbReference>
<accession>A0A7X6AXU9</accession>
<evidence type="ECO:0000259" key="1">
    <source>
        <dbReference type="Pfam" id="PF21806"/>
    </source>
</evidence>